<sequence length="610" mass="68348">MLCFEPDPLKAKLIYFAEVTHLCGHTLRGRTYIPQYFVHFLGWKRKWDRKVPEDLLLEDSDFNRTLKRKIDELATNVKDKEKRRQRIDLVLSTAAKAREDIDWDTVPGVWKDPKNSSTFQDANKSNLNMRSISERDTGAECAYEPGELDADDLAQLNFESVDVHASFAPSPKLTQSLKSILEGHCRPFEAAVHTHPRKHLPVQSWCSVLDLLQAYLNDFPYNLSINGSPAVFKNNNGLISSGKISEILEHNLKLPRENDSRKWQLLRIKRPTEVVVCAANFVQVCAFSLMPCFLITYFTHLKKSGTPRAVNENQKGSTSPSWAATVLLPPEEIERSPSLPCLTYEAIYLLRLLIRLPTLINQMALTKCRRAIVLRHLCLFIMYLDASREYWFTNSPPPTMNPLAAPVLSTIPGKPSRASSSSSISKDRSKRSPSKTTTRKISPKTRTRPVSVVAPKPLPQLDGESAVSALPPRASGRQHSLRSSKVVSAGQLTIASNPPLVRSRKRPTTSPLFVNHTVLPSEAAFDSSLSPKRTRTNSYGPATASIKKQSNEMSVSPPPPSPRVTRSSFAHQQCQQAVLPSSPARPNSEPEVRVTRTRSRLDNSSVLRRR</sequence>
<dbReference type="OrthoDB" id="10044771at2759"/>
<comment type="subcellular location">
    <subcellularLocation>
        <location evidence="1">Nucleus</location>
    </subcellularLocation>
</comment>
<feature type="compositionally biased region" description="Basic residues" evidence="6">
    <location>
        <begin position="428"/>
        <end position="447"/>
    </location>
</feature>
<evidence type="ECO:0000256" key="3">
    <source>
        <dbReference type="ARBA" id="ARBA00023015"/>
    </source>
</evidence>
<feature type="region of interest" description="Disordered" evidence="6">
    <location>
        <begin position="525"/>
        <end position="610"/>
    </location>
</feature>
<dbReference type="GO" id="GO:0006355">
    <property type="term" value="P:regulation of DNA-templated transcription"/>
    <property type="evidence" value="ECO:0007669"/>
    <property type="project" value="InterPro"/>
</dbReference>
<evidence type="ECO:0000256" key="6">
    <source>
        <dbReference type="SAM" id="MobiDB-lite"/>
    </source>
</evidence>
<feature type="compositionally biased region" description="Polar residues" evidence="6">
    <location>
        <begin position="569"/>
        <end position="579"/>
    </location>
</feature>
<evidence type="ECO:0000256" key="2">
    <source>
        <dbReference type="ARBA" id="ARBA00022853"/>
    </source>
</evidence>
<dbReference type="InterPro" id="IPR016197">
    <property type="entry name" value="Chromo-like_dom_sf"/>
</dbReference>
<evidence type="ECO:0000313" key="9">
    <source>
        <dbReference type="EMBL" id="VDL99912.1"/>
    </source>
</evidence>
<keyword evidence="5" id="KW-0539">Nucleus</keyword>
<proteinExistence type="predicted"/>
<feature type="domain" description="MRG" evidence="7">
    <location>
        <begin position="334"/>
        <end position="393"/>
    </location>
</feature>
<evidence type="ECO:0000256" key="4">
    <source>
        <dbReference type="ARBA" id="ARBA00023163"/>
    </source>
</evidence>
<gene>
    <name evidence="9" type="ORF">SSLN_LOCUS13527</name>
</gene>
<keyword evidence="10" id="KW-1185">Reference proteome</keyword>
<dbReference type="Pfam" id="PF05712">
    <property type="entry name" value="MRG"/>
    <property type="match status" value="1"/>
</dbReference>
<feature type="region of interest" description="Disordered" evidence="6">
    <location>
        <begin position="403"/>
        <end position="490"/>
    </location>
</feature>
<keyword evidence="3" id="KW-0805">Transcription regulation</keyword>
<dbReference type="PANTHER" id="PTHR10880">
    <property type="entry name" value="MORTALITY FACTOR 4-LIKE PROTEIN"/>
    <property type="match status" value="1"/>
</dbReference>
<dbReference type="GO" id="GO:0000123">
    <property type="term" value="C:histone acetyltransferase complex"/>
    <property type="evidence" value="ECO:0007669"/>
    <property type="project" value="TreeGrafter"/>
</dbReference>
<evidence type="ECO:0000259" key="7">
    <source>
        <dbReference type="Pfam" id="PF05712"/>
    </source>
</evidence>
<evidence type="ECO:0000313" key="10">
    <source>
        <dbReference type="Proteomes" id="UP000275846"/>
    </source>
</evidence>
<dbReference type="EMBL" id="UYSU01038162">
    <property type="protein sequence ID" value="VDL99912.1"/>
    <property type="molecule type" value="Genomic_DNA"/>
</dbReference>
<protein>
    <submittedName>
        <fullName evidence="9">Uncharacterized protein</fullName>
    </submittedName>
</protein>
<dbReference type="Proteomes" id="UP000275846">
    <property type="component" value="Unassembled WGS sequence"/>
</dbReference>
<dbReference type="InterPro" id="IPR053820">
    <property type="entry name" value="MSL3_chromo-like"/>
</dbReference>
<dbReference type="SUPFAM" id="SSF54160">
    <property type="entry name" value="Chromo domain-like"/>
    <property type="match status" value="1"/>
</dbReference>
<keyword evidence="2" id="KW-0156">Chromatin regulator</keyword>
<dbReference type="Gene3D" id="2.30.30.140">
    <property type="match status" value="1"/>
</dbReference>
<evidence type="ECO:0000259" key="8">
    <source>
        <dbReference type="Pfam" id="PF22732"/>
    </source>
</evidence>
<dbReference type="GO" id="GO:0005634">
    <property type="term" value="C:nucleus"/>
    <property type="evidence" value="ECO:0007669"/>
    <property type="project" value="UniProtKB-SubCell"/>
</dbReference>
<dbReference type="GO" id="GO:0006325">
    <property type="term" value="P:chromatin organization"/>
    <property type="evidence" value="ECO:0007669"/>
    <property type="project" value="UniProtKB-KW"/>
</dbReference>
<dbReference type="InterPro" id="IPR038217">
    <property type="entry name" value="MRG_C_sf"/>
</dbReference>
<name>A0A3P7CQV0_SCHSO</name>
<feature type="compositionally biased region" description="Polar residues" evidence="6">
    <location>
        <begin position="527"/>
        <end position="553"/>
    </location>
</feature>
<dbReference type="PANTHER" id="PTHR10880:SF15">
    <property type="entry name" value="MSL COMPLEX SUBUNIT 3"/>
    <property type="match status" value="1"/>
</dbReference>
<keyword evidence="4" id="KW-0804">Transcription</keyword>
<organism evidence="9 10">
    <name type="scientific">Schistocephalus solidus</name>
    <name type="common">Tapeworm</name>
    <dbReference type="NCBI Taxonomy" id="70667"/>
    <lineage>
        <taxon>Eukaryota</taxon>
        <taxon>Metazoa</taxon>
        <taxon>Spiralia</taxon>
        <taxon>Lophotrochozoa</taxon>
        <taxon>Platyhelminthes</taxon>
        <taxon>Cestoda</taxon>
        <taxon>Eucestoda</taxon>
        <taxon>Diphyllobothriidea</taxon>
        <taxon>Diphyllobothriidae</taxon>
        <taxon>Schistocephalus</taxon>
    </lineage>
</organism>
<dbReference type="Pfam" id="PF22732">
    <property type="entry name" value="MSL3_chromo-like"/>
    <property type="match status" value="1"/>
</dbReference>
<feature type="compositionally biased region" description="Low complexity" evidence="6">
    <location>
        <begin position="411"/>
        <end position="424"/>
    </location>
</feature>
<feature type="compositionally biased region" description="Polar residues" evidence="6">
    <location>
        <begin position="477"/>
        <end position="490"/>
    </location>
</feature>
<dbReference type="InterPro" id="IPR026541">
    <property type="entry name" value="MRG_dom"/>
</dbReference>
<dbReference type="AlphaFoldDB" id="A0A3P7CQV0"/>
<reference evidence="9 10" key="1">
    <citation type="submission" date="2018-11" db="EMBL/GenBank/DDBJ databases">
        <authorList>
            <consortium name="Pathogen Informatics"/>
        </authorList>
    </citation>
    <scope>NUCLEOTIDE SEQUENCE [LARGE SCALE GENOMIC DNA]</scope>
    <source>
        <strain evidence="9 10">NST_G2</strain>
    </source>
</reference>
<accession>A0A3P7CQV0</accession>
<feature type="domain" description="MSL3 chromodomain-like" evidence="8">
    <location>
        <begin position="2"/>
        <end position="72"/>
    </location>
</feature>
<evidence type="ECO:0000256" key="1">
    <source>
        <dbReference type="ARBA" id="ARBA00004123"/>
    </source>
</evidence>
<dbReference type="InterPro" id="IPR008676">
    <property type="entry name" value="MRG"/>
</dbReference>
<dbReference type="Gene3D" id="1.10.274.30">
    <property type="entry name" value="MRG domain"/>
    <property type="match status" value="1"/>
</dbReference>
<dbReference type="STRING" id="70667.A0A3P7CQV0"/>
<evidence type="ECO:0000256" key="5">
    <source>
        <dbReference type="ARBA" id="ARBA00023242"/>
    </source>
</evidence>